<dbReference type="GO" id="GO:0016787">
    <property type="term" value="F:hydrolase activity"/>
    <property type="evidence" value="ECO:0007669"/>
    <property type="project" value="UniProtKB-KW"/>
</dbReference>
<proteinExistence type="predicted"/>
<dbReference type="SUPFAM" id="SSF56529">
    <property type="entry name" value="FAH"/>
    <property type="match status" value="1"/>
</dbReference>
<dbReference type="InterPro" id="IPR036663">
    <property type="entry name" value="Fumarylacetoacetase_C_sf"/>
</dbReference>
<dbReference type="InterPro" id="IPR011234">
    <property type="entry name" value="Fumarylacetoacetase-like_C"/>
</dbReference>
<evidence type="ECO:0000256" key="1">
    <source>
        <dbReference type="ARBA" id="ARBA00023239"/>
    </source>
</evidence>
<evidence type="ECO:0000259" key="2">
    <source>
        <dbReference type="Pfam" id="PF01557"/>
    </source>
</evidence>
<evidence type="ECO:0000313" key="3">
    <source>
        <dbReference type="EMBL" id="MDA4847572.1"/>
    </source>
</evidence>
<dbReference type="EMBL" id="JAPJZH010000014">
    <property type="protein sequence ID" value="MDA4847572.1"/>
    <property type="molecule type" value="Genomic_DNA"/>
</dbReference>
<keyword evidence="1" id="KW-0456">Lyase</keyword>
<organism evidence="3 4">
    <name type="scientific">Hoeflea poritis</name>
    <dbReference type="NCBI Taxonomy" id="2993659"/>
    <lineage>
        <taxon>Bacteria</taxon>
        <taxon>Pseudomonadati</taxon>
        <taxon>Pseudomonadota</taxon>
        <taxon>Alphaproteobacteria</taxon>
        <taxon>Hyphomicrobiales</taxon>
        <taxon>Rhizobiaceae</taxon>
        <taxon>Hoeflea</taxon>
    </lineage>
</organism>
<accession>A0ABT4VS82</accession>
<dbReference type="PANTHER" id="PTHR30143">
    <property type="entry name" value="ACID HYDRATASE"/>
    <property type="match status" value="1"/>
</dbReference>
<dbReference type="Pfam" id="PF01557">
    <property type="entry name" value="FAA_hydrolase"/>
    <property type="match status" value="1"/>
</dbReference>
<dbReference type="Proteomes" id="UP001148313">
    <property type="component" value="Unassembled WGS sequence"/>
</dbReference>
<keyword evidence="4" id="KW-1185">Reference proteome</keyword>
<dbReference type="InterPro" id="IPR050772">
    <property type="entry name" value="Hydratase-Decarb/MhpD_sf"/>
</dbReference>
<gene>
    <name evidence="3" type="ORF">OOZ53_19580</name>
</gene>
<dbReference type="Gene3D" id="3.90.850.10">
    <property type="entry name" value="Fumarylacetoacetase-like, C-terminal domain"/>
    <property type="match status" value="1"/>
</dbReference>
<reference evidence="3" key="1">
    <citation type="submission" date="2022-11" db="EMBL/GenBank/DDBJ databases">
        <title>Hoeflea poritis sp. nov., isolated from scleractinian coral Porites lutea.</title>
        <authorList>
            <person name="Zhang G."/>
            <person name="Wei Q."/>
            <person name="Cai L."/>
        </authorList>
    </citation>
    <scope>NUCLEOTIDE SEQUENCE</scope>
    <source>
        <strain evidence="3">E7-10</strain>
    </source>
</reference>
<protein>
    <submittedName>
        <fullName evidence="3">Fumarylacetoacetate hydrolase family protein</fullName>
    </submittedName>
</protein>
<comment type="caution">
    <text evidence="3">The sequence shown here is derived from an EMBL/GenBank/DDBJ whole genome shotgun (WGS) entry which is preliminary data.</text>
</comment>
<dbReference type="PANTHER" id="PTHR30143:SF0">
    <property type="entry name" value="2-KETO-4-PENTENOATE HYDRATASE"/>
    <property type="match status" value="1"/>
</dbReference>
<evidence type="ECO:0000313" key="4">
    <source>
        <dbReference type="Proteomes" id="UP001148313"/>
    </source>
</evidence>
<name>A0ABT4VS82_9HYPH</name>
<keyword evidence="3" id="KW-0378">Hydrolase</keyword>
<feature type="domain" description="Fumarylacetoacetase-like C-terminal" evidence="2">
    <location>
        <begin position="17"/>
        <end position="174"/>
    </location>
</feature>
<sequence length="175" mass="18927">MEIENDGAVDLDSMIDPKVEAEIALVLDRDIDEENLSIEQIREHVAYATSSLEIVDSRLKNWRIGIVDTIADNGASSKFVLGKKRVPISEVDLAACNMQLARNGSVVSTGTGAATLGHPLRALRWLANILVRHGYPLRRGDLVLTGALGPVAPLAHGDIFEACFDGMSAVRLNVR</sequence>
<dbReference type="RefSeq" id="WP_271091411.1">
    <property type="nucleotide sequence ID" value="NZ_JAPJZH010000014.1"/>
</dbReference>